<evidence type="ECO:0000313" key="2">
    <source>
        <dbReference type="EMBL" id="MFD0854363.1"/>
    </source>
</evidence>
<dbReference type="EMBL" id="JBHTIR010002884">
    <property type="protein sequence ID" value="MFD0854363.1"/>
    <property type="molecule type" value="Genomic_DNA"/>
</dbReference>
<reference evidence="3" key="1">
    <citation type="journal article" date="2019" name="Int. J. Syst. Evol. Microbiol.">
        <title>The Global Catalogue of Microorganisms (GCM) 10K type strain sequencing project: providing services to taxonomists for standard genome sequencing and annotation.</title>
        <authorList>
            <consortium name="The Broad Institute Genomics Platform"/>
            <consortium name="The Broad Institute Genome Sequencing Center for Infectious Disease"/>
            <person name="Wu L."/>
            <person name="Ma J."/>
        </authorList>
    </citation>
    <scope>NUCLEOTIDE SEQUENCE [LARGE SCALE GENOMIC DNA]</scope>
    <source>
        <strain evidence="3">JCM 31696</strain>
    </source>
</reference>
<proteinExistence type="predicted"/>
<comment type="caution">
    <text evidence="2">The sequence shown here is derived from an EMBL/GenBank/DDBJ whole genome shotgun (WGS) entry which is preliminary data.</text>
</comment>
<evidence type="ECO:0000256" key="1">
    <source>
        <dbReference type="SAM" id="MobiDB-lite"/>
    </source>
</evidence>
<name>A0ABW3CIZ5_9ACTN</name>
<evidence type="ECO:0000313" key="3">
    <source>
        <dbReference type="Proteomes" id="UP001597083"/>
    </source>
</evidence>
<accession>A0ABW3CIZ5</accession>
<sequence length="79" mass="8166">MIDRRTADDRSEGGHAVQADRPAAENLSALPAPVPADLPLAVPAGLLHAVPPASCGRPCRLLQAVPVGLPAARAWVWTS</sequence>
<keyword evidence="3" id="KW-1185">Reference proteome</keyword>
<dbReference type="Proteomes" id="UP001597083">
    <property type="component" value="Unassembled WGS sequence"/>
</dbReference>
<protein>
    <submittedName>
        <fullName evidence="2">Uncharacterized protein</fullName>
    </submittedName>
</protein>
<organism evidence="2 3">
    <name type="scientific">Actinomadura adrarensis</name>
    <dbReference type="NCBI Taxonomy" id="1819600"/>
    <lineage>
        <taxon>Bacteria</taxon>
        <taxon>Bacillati</taxon>
        <taxon>Actinomycetota</taxon>
        <taxon>Actinomycetes</taxon>
        <taxon>Streptosporangiales</taxon>
        <taxon>Thermomonosporaceae</taxon>
        <taxon>Actinomadura</taxon>
    </lineage>
</organism>
<feature type="compositionally biased region" description="Basic and acidic residues" evidence="1">
    <location>
        <begin position="1"/>
        <end position="13"/>
    </location>
</feature>
<feature type="region of interest" description="Disordered" evidence="1">
    <location>
        <begin position="1"/>
        <end position="24"/>
    </location>
</feature>
<gene>
    <name evidence="2" type="ORF">ACFQ07_19145</name>
</gene>